<dbReference type="RefSeq" id="WP_106542703.1">
    <property type="nucleotide sequence ID" value="NZ_BLAU01000001.1"/>
</dbReference>
<dbReference type="Proteomes" id="UP000396862">
    <property type="component" value="Unassembled WGS sequence"/>
</dbReference>
<evidence type="ECO:0000313" key="5">
    <source>
        <dbReference type="Proteomes" id="UP000396862"/>
    </source>
</evidence>
<dbReference type="SUPFAM" id="SSF55811">
    <property type="entry name" value="Nudix"/>
    <property type="match status" value="1"/>
</dbReference>
<evidence type="ECO:0000259" key="1">
    <source>
        <dbReference type="PROSITE" id="PS51462"/>
    </source>
</evidence>
<dbReference type="Proteomes" id="UP000240621">
    <property type="component" value="Unassembled WGS sequence"/>
</dbReference>
<dbReference type="OrthoDB" id="9786141at2"/>
<dbReference type="InterPro" id="IPR000086">
    <property type="entry name" value="NUDIX_hydrolase_dom"/>
</dbReference>
<evidence type="ECO:0000313" key="2">
    <source>
        <dbReference type="EMBL" id="GET22861.1"/>
    </source>
</evidence>
<evidence type="ECO:0000313" key="4">
    <source>
        <dbReference type="Proteomes" id="UP000240621"/>
    </source>
</evidence>
<protein>
    <submittedName>
        <fullName evidence="3">8-oxo-dGTP diphosphatase</fullName>
    </submittedName>
</protein>
<feature type="domain" description="Nudix hydrolase" evidence="1">
    <location>
        <begin position="7"/>
        <end position="140"/>
    </location>
</feature>
<name>A0A2P8CBR8_9BACT</name>
<dbReference type="PROSITE" id="PS51462">
    <property type="entry name" value="NUDIX"/>
    <property type="match status" value="1"/>
</dbReference>
<reference evidence="2 5" key="2">
    <citation type="submission" date="2019-10" db="EMBL/GenBank/DDBJ databases">
        <title>Prolixibacter strains distinguished by the presence of nitrate reductase genes were adept at nitrate-dependent anaerobic corrosion of metallic iron and carbon steel.</title>
        <authorList>
            <person name="Iino T."/>
            <person name="Shono N."/>
            <person name="Ito K."/>
            <person name="Nakamura R."/>
            <person name="Sueoka K."/>
            <person name="Harayama S."/>
            <person name="Ohkuma M."/>
        </authorList>
    </citation>
    <scope>NUCLEOTIDE SEQUENCE [LARGE SCALE GENOMIC DNA]</scope>
    <source>
        <strain evidence="2 5">MIC1-1</strain>
    </source>
</reference>
<reference evidence="3 4" key="1">
    <citation type="submission" date="2018-03" db="EMBL/GenBank/DDBJ databases">
        <title>Genomic Encyclopedia of Archaeal and Bacterial Type Strains, Phase II (KMG-II): from individual species to whole genera.</title>
        <authorList>
            <person name="Goeker M."/>
        </authorList>
    </citation>
    <scope>NUCLEOTIDE SEQUENCE [LARGE SCALE GENOMIC DNA]</scope>
    <source>
        <strain evidence="3 4">DSM 27267</strain>
    </source>
</reference>
<keyword evidence="5" id="KW-1185">Reference proteome</keyword>
<gene>
    <name evidence="3" type="ORF">CLV93_106139</name>
    <name evidence="2" type="ORF">JCM18694_31070</name>
</gene>
<organism evidence="3 4">
    <name type="scientific">Prolixibacter denitrificans</name>
    <dbReference type="NCBI Taxonomy" id="1541063"/>
    <lineage>
        <taxon>Bacteria</taxon>
        <taxon>Pseudomonadati</taxon>
        <taxon>Bacteroidota</taxon>
        <taxon>Bacteroidia</taxon>
        <taxon>Marinilabiliales</taxon>
        <taxon>Prolixibacteraceae</taxon>
        <taxon>Prolixibacter</taxon>
    </lineage>
</organism>
<evidence type="ECO:0000313" key="3">
    <source>
        <dbReference type="EMBL" id="PSK82395.1"/>
    </source>
</evidence>
<sequence>MSYTYQYPRPAITVDAIVTAERNGEQWVLLIRRKAYPFEGKWALPGGFVNMDETLAESCQRELEEETALTGVELKQFYTFDAVDRDPRARTISVVFTGQIPEPVPVKGGDDALEAEWFPIISLPEMAFDHREIIQKFVMEVI</sequence>
<accession>A0A2P8CBR8</accession>
<proteinExistence type="predicted"/>
<dbReference type="CDD" id="cd18873">
    <property type="entry name" value="NUDIX_NadM_like"/>
    <property type="match status" value="1"/>
</dbReference>
<dbReference type="InterPro" id="IPR015797">
    <property type="entry name" value="NUDIX_hydrolase-like_dom_sf"/>
</dbReference>
<comment type="caution">
    <text evidence="3">The sequence shown here is derived from an EMBL/GenBank/DDBJ whole genome shotgun (WGS) entry which is preliminary data.</text>
</comment>
<dbReference type="PANTHER" id="PTHR43736">
    <property type="entry name" value="ADP-RIBOSE PYROPHOSPHATASE"/>
    <property type="match status" value="1"/>
</dbReference>
<dbReference type="EMBL" id="PYGC01000006">
    <property type="protein sequence ID" value="PSK82395.1"/>
    <property type="molecule type" value="Genomic_DNA"/>
</dbReference>
<dbReference type="Pfam" id="PF00293">
    <property type="entry name" value="NUDIX"/>
    <property type="match status" value="1"/>
</dbReference>
<dbReference type="Gene3D" id="3.90.79.10">
    <property type="entry name" value="Nucleoside Triphosphate Pyrophosphohydrolase"/>
    <property type="match status" value="1"/>
</dbReference>
<dbReference type="PANTHER" id="PTHR43736:SF4">
    <property type="entry name" value="SLR1690 PROTEIN"/>
    <property type="match status" value="1"/>
</dbReference>
<dbReference type="AlphaFoldDB" id="A0A2P8CBR8"/>
<dbReference type="EMBL" id="BLAU01000001">
    <property type="protein sequence ID" value="GET22861.1"/>
    <property type="molecule type" value="Genomic_DNA"/>
</dbReference>